<feature type="compositionally biased region" description="Low complexity" evidence="1">
    <location>
        <begin position="594"/>
        <end position="604"/>
    </location>
</feature>
<feature type="compositionally biased region" description="Low complexity" evidence="1">
    <location>
        <begin position="1330"/>
        <end position="1341"/>
    </location>
</feature>
<accession>D8TN73</accession>
<feature type="compositionally biased region" description="Polar residues" evidence="1">
    <location>
        <begin position="1524"/>
        <end position="1533"/>
    </location>
</feature>
<proteinExistence type="predicted"/>
<dbReference type="GeneID" id="9621065"/>
<feature type="transmembrane region" description="Helical" evidence="2">
    <location>
        <begin position="253"/>
        <end position="276"/>
    </location>
</feature>
<keyword evidence="2" id="KW-0812">Transmembrane</keyword>
<feature type="transmembrane region" description="Helical" evidence="2">
    <location>
        <begin position="1940"/>
        <end position="1960"/>
    </location>
</feature>
<organism evidence="4">
    <name type="scientific">Volvox carteri f. nagariensis</name>
    <dbReference type="NCBI Taxonomy" id="3068"/>
    <lineage>
        <taxon>Eukaryota</taxon>
        <taxon>Viridiplantae</taxon>
        <taxon>Chlorophyta</taxon>
        <taxon>core chlorophytes</taxon>
        <taxon>Chlorophyceae</taxon>
        <taxon>CS clade</taxon>
        <taxon>Chlamydomonadales</taxon>
        <taxon>Volvocaceae</taxon>
        <taxon>Volvox</taxon>
    </lineage>
</organism>
<feature type="region of interest" description="Disordered" evidence="1">
    <location>
        <begin position="301"/>
        <end position="355"/>
    </location>
</feature>
<feature type="compositionally biased region" description="Polar residues" evidence="1">
    <location>
        <begin position="530"/>
        <end position="541"/>
    </location>
</feature>
<feature type="region of interest" description="Disordered" evidence="1">
    <location>
        <begin position="1515"/>
        <end position="1539"/>
    </location>
</feature>
<dbReference type="EMBL" id="GL378329">
    <property type="protein sequence ID" value="EFJ51089.1"/>
    <property type="molecule type" value="Genomic_DNA"/>
</dbReference>
<dbReference type="Proteomes" id="UP000001058">
    <property type="component" value="Unassembled WGS sequence"/>
</dbReference>
<feature type="transmembrane region" description="Helical" evidence="2">
    <location>
        <begin position="182"/>
        <end position="203"/>
    </location>
</feature>
<protein>
    <submittedName>
        <fullName evidence="3">Uncharacterized protein</fullName>
    </submittedName>
</protein>
<evidence type="ECO:0000313" key="3">
    <source>
        <dbReference type="EMBL" id="EFJ51089.1"/>
    </source>
</evidence>
<evidence type="ECO:0000313" key="4">
    <source>
        <dbReference type="Proteomes" id="UP000001058"/>
    </source>
</evidence>
<evidence type="ECO:0000256" key="2">
    <source>
        <dbReference type="SAM" id="Phobius"/>
    </source>
</evidence>
<reference evidence="3 4" key="1">
    <citation type="journal article" date="2010" name="Science">
        <title>Genomic analysis of organismal complexity in the multicellular green alga Volvox carteri.</title>
        <authorList>
            <person name="Prochnik S.E."/>
            <person name="Umen J."/>
            <person name="Nedelcu A.M."/>
            <person name="Hallmann A."/>
            <person name="Miller S.M."/>
            <person name="Nishii I."/>
            <person name="Ferris P."/>
            <person name="Kuo A."/>
            <person name="Mitros T."/>
            <person name="Fritz-Laylin L.K."/>
            <person name="Hellsten U."/>
            <person name="Chapman J."/>
            <person name="Simakov O."/>
            <person name="Rensing S.A."/>
            <person name="Terry A."/>
            <person name="Pangilinan J."/>
            <person name="Kapitonov V."/>
            <person name="Jurka J."/>
            <person name="Salamov A."/>
            <person name="Shapiro H."/>
            <person name="Schmutz J."/>
            <person name="Grimwood J."/>
            <person name="Lindquist E."/>
            <person name="Lucas S."/>
            <person name="Grigoriev I.V."/>
            <person name="Schmitt R."/>
            <person name="Kirk D."/>
            <person name="Rokhsar D.S."/>
        </authorList>
    </citation>
    <scope>NUCLEOTIDE SEQUENCE [LARGE SCALE GENOMIC DNA]</scope>
    <source>
        <strain evidence="4">f. Nagariensis / Eve</strain>
    </source>
</reference>
<feature type="compositionally biased region" description="Basic and acidic residues" evidence="1">
    <location>
        <begin position="1717"/>
        <end position="1730"/>
    </location>
</feature>
<feature type="compositionally biased region" description="Polar residues" evidence="1">
    <location>
        <begin position="722"/>
        <end position="736"/>
    </location>
</feature>
<feature type="compositionally biased region" description="Low complexity" evidence="1">
    <location>
        <begin position="449"/>
        <end position="459"/>
    </location>
</feature>
<feature type="region of interest" description="Disordered" evidence="1">
    <location>
        <begin position="688"/>
        <end position="756"/>
    </location>
</feature>
<dbReference type="RefSeq" id="XP_002948101.1">
    <property type="nucleotide sequence ID" value="XM_002948055.1"/>
</dbReference>
<feature type="compositionally biased region" description="Acidic residues" evidence="1">
    <location>
        <begin position="1275"/>
        <end position="1284"/>
    </location>
</feature>
<feature type="transmembrane region" description="Helical" evidence="2">
    <location>
        <begin position="1972"/>
        <end position="1988"/>
    </location>
</feature>
<feature type="compositionally biased region" description="Polar residues" evidence="1">
    <location>
        <begin position="694"/>
        <end position="706"/>
    </location>
</feature>
<sequence length="2103" mass="219123">MKEVQSSEARRRPGNDYLVTAITDHLDPVQVHLAVLLPAALLVIRSAHVTPAGGKTDHRARGGQQLVAANWTPLRPRGRSKPLRAQRYHVHRPACLSGLSRAVHISGHSRWGEGNREVLRSAAAAHGGCAGLLLLCEALSLRGKPPIAPRSPLLYALQWHGVVLLALLSSQRVKHLLSWETFSRALVGIVGAALALQIIEPVVARLCYFRTKDYSTTLQTSTPLVNPLPVSANVYTAADKATSQMPTLSGADAGLLVAAFGGGLVAMLLGSLMLYLEAALRWLLNADPDWRPAWAVVGQHQGTASRGPSDDGTPGRRPASPVCMYGPRTSSEEHVSTGLRSGSAHLLHPPSSRRGAQRVVLAPPATQPLRGGLQLGDLTRTALAGGHPPTPLRASWDSAGAAAAVSQASASSSSSLGDNSSVYGGVGAGRAQGRHAASVEAADLSGAAGAAQGGSTAASCRPGGPPSGDPAMTTPGGQQPAERGGEAARRPVGRSSPGSIPASCRGSGFSPEAASSGHSGRPMGFGGGASTSEPSAPTPWTSFLGWAPSGLVSRSSGLGLGLSRTDQPWERVHMQEVQQEQQQEQHVRQLRDSQQGQGRRQGQQPTALSAPSSYAGLCTAISEVSSGSRAVQSASGTAGSMAAAAAAAAAEAAGGSSAREEGSNMPGAAAPAAVATAGKAFTAAAAAPAVSARDVQSLTGDRSGSGSAAEPAGVEQPEQFLQPESSVSDGRRQSAQLAWARESDAPPPPLQQQQPPWDVSAWTYSPVRAPQPYLKLLPAPEQAPPPPICLWLGNLYCTDHPYDIYPSQSSSKVHCHTVTRPPLSICLTPNLPPCLMPQLATRPGAPYAALEATLLAAAHRTIEDALNNTTVVGEEGGGGSSGNALLLGAAGGAARPRARARWRGYTAQMQCLPGCLELILRVQYESDKEFGEREVAARLEALHLELRRQMDGGGRAAAGAAGVPVVLYIDPPVISTTRRSPVGSPYLFPVANPTSGDGASASDALGEGRQGGSWIVSRRSTAERIVLDRRGSFGGGGGGSRYGSASEALLLSPFPSPLTMSLRRPPSDVSASVGTMTAASASFRAPPLSAVLPERTASAAASLRGASPVRAAAPASADVADGVVRGRRRRVNRATTCDARIFKGRCCTAAASAVSDEGETFSSFAGAVNAGDAGGGDQYQHEHRQTDATTFLQQQQLQHQQRERAGRTQQERHEHPEPEQQPQLLDKQNPETAATTIFRRHADSSSNRRDIVSGVGSDGGVVASPFVQPPAAAADDLDDDDFDSAFDHTRSSRSVLPPPLSPSAGAAVHGGGGEVGVTWSTSRAAAAFAAAASATPTSPARDIPRRPQELPRSLSPPPPPRALLDARQLASPRPVGSIGPGGTQHQRQLRPPWHESPRDSLAAGAGMQPTGPGCVRLDIFLDEDALKVQAGGGADISGDPPSSLAARHNAAPLSFNHVPFSSVDVRVVVKQHGVVVAEVERLSVGRSRGASVSLDLSGLEEGSAALLVLPIRQEPERQQQQQQGMRSGESSTRVAAHEGGREEGIAALQSPCAALVYIPIVVAPPAVAEELCGLMRGMADSAAATGPRRTTDPRVARAHAFTHHFSVLVSDMVSLLLGCERLVEEEEDVEEEAEVARCSAMRRSDDTGAAQDGRITELQQLGVALVSYLTQIGLTATLHYLLEEVRDAGVEVRSGDVEGEEAVQRLLQGKQFWQLERPAEERDAEARELTITRPADAAAARPAKPGTSSRSHEEEDGGEAPAEASDAQRPVIRRAKLPTCSATEARITSGGSGVGTQGRARIVDAPVVPPLGAATWRSVLQGFDPQTEARFEGYLYEQNGPIRGSAAAAAAATAVAAAVAFGLRVPQSGVSAVVQALWAWLSLSRFRWDGVNGGVGAILGGVGAGIGADRGRDSDGSSGGSGGVGGLRRPAWGVHLAVRVLGWAVALPALLLGLVTWIRQAHTPIQLWRRDVLVRFINVAILALLYVYGRCTADTSGDTAAPLLKLLATLLVLVQPVSYSGRLRSYRICWALDAVLLWMLFGSPDSGFTASNTRDMWSMLQVAITVGLILAASMALAAAMDLSQRRRFVRAVQPPGGQCAWRG</sequence>
<name>D8TN73_VOLCA</name>
<keyword evidence="2" id="KW-1133">Transmembrane helix</keyword>
<feature type="region of interest" description="Disordered" evidence="1">
    <location>
        <begin position="574"/>
        <end position="612"/>
    </location>
</feature>
<feature type="transmembrane region" description="Helical" evidence="2">
    <location>
        <begin position="2000"/>
        <end position="2019"/>
    </location>
</feature>
<feature type="region of interest" description="Disordered" evidence="1">
    <location>
        <begin position="626"/>
        <end position="674"/>
    </location>
</feature>
<feature type="region of interest" description="Disordered" evidence="1">
    <location>
        <begin position="1193"/>
        <end position="1311"/>
    </location>
</feature>
<feature type="region of interest" description="Disordered" evidence="1">
    <location>
        <begin position="1717"/>
        <end position="1775"/>
    </location>
</feature>
<evidence type="ECO:0000256" key="1">
    <source>
        <dbReference type="SAM" id="MobiDB-lite"/>
    </source>
</evidence>
<feature type="compositionally biased region" description="Basic and acidic residues" evidence="1">
    <location>
        <begin position="1200"/>
        <end position="1218"/>
    </location>
</feature>
<feature type="compositionally biased region" description="Basic and acidic residues" evidence="1">
    <location>
        <begin position="1240"/>
        <end position="1251"/>
    </location>
</feature>
<dbReference type="InParanoid" id="D8TN73"/>
<feature type="transmembrane region" description="Helical" evidence="2">
    <location>
        <begin position="2056"/>
        <end position="2080"/>
    </location>
</feature>
<keyword evidence="2" id="KW-0472">Membrane</keyword>
<dbReference type="KEGG" id="vcn:VOLCADRAFT_88378"/>
<keyword evidence="4" id="KW-1185">Reference proteome</keyword>
<gene>
    <name evidence="3" type="ORF">VOLCADRAFT_88378</name>
</gene>
<feature type="region of interest" description="Disordered" evidence="1">
    <location>
        <begin position="449"/>
        <end position="541"/>
    </location>
</feature>
<feature type="compositionally biased region" description="Low complexity" evidence="1">
    <location>
        <begin position="1733"/>
        <end position="1743"/>
    </location>
</feature>
<feature type="compositionally biased region" description="Low complexity" evidence="1">
    <location>
        <begin position="633"/>
        <end position="657"/>
    </location>
</feature>
<feature type="transmembrane region" description="Helical" evidence="2">
    <location>
        <begin position="2026"/>
        <end position="2044"/>
    </location>
</feature>
<feature type="region of interest" description="Disordered" evidence="1">
    <location>
        <begin position="1330"/>
        <end position="1408"/>
    </location>
</feature>